<dbReference type="EMBL" id="CP001739">
    <property type="protein sequence ID" value="ACZ09460.1"/>
    <property type="molecule type" value="Genomic_DNA"/>
</dbReference>
<evidence type="ECO:0000313" key="4">
    <source>
        <dbReference type="Proteomes" id="UP000000845"/>
    </source>
</evidence>
<dbReference type="InterPro" id="IPR003156">
    <property type="entry name" value="DHHA1_dom"/>
</dbReference>
<dbReference type="KEGG" id="str:Sterm_2615"/>
<protein>
    <submittedName>
        <fullName evidence="3">Phosphoesterase RecJ domain protein</fullName>
    </submittedName>
</protein>
<dbReference type="Pfam" id="PF01368">
    <property type="entry name" value="DHH"/>
    <property type="match status" value="1"/>
</dbReference>
<name>D1AM86_SEBTE</name>
<gene>
    <name evidence="3" type="ordered locus">Sterm_2615</name>
</gene>
<feature type="domain" description="DHHA1" evidence="2">
    <location>
        <begin position="231"/>
        <end position="326"/>
    </location>
</feature>
<dbReference type="Gene3D" id="3.90.1640.10">
    <property type="entry name" value="inorganic pyrophosphatase (n-terminal core)"/>
    <property type="match status" value="1"/>
</dbReference>
<evidence type="ECO:0000259" key="1">
    <source>
        <dbReference type="Pfam" id="PF01368"/>
    </source>
</evidence>
<sequence length="331" mass="37606">MELKRIADEIKEAQNIVLTIHVNSDGDCIGAALALMLILDRYNKKNFSDKIYKMKNVRLVLDDKLPKFMEHFKERALVEYYPNFQMENIDLLIAIDSANIERIGNAAELRKNAKKMINIDHHISNTKYADINYVENVSSTSEIIYRFLDLFDIELDKEIASFLYLGIINDTGNFTHSNVTPETFLISSELIKTGIDNSEITDVLFGVTLGKARLLGEVYRNFEIDKELKFAYYYLSDKKAEELKIGRDETDGMSETLLDLVGIEASLFLKDEKEEKVKGSLRSKSSYDVNEIGMSFGGGGHKKAAGFNTAENPEKVIGKVKEELKKQLTKQ</sequence>
<dbReference type="AlphaFoldDB" id="D1AM86"/>
<dbReference type="SUPFAM" id="SSF64182">
    <property type="entry name" value="DHH phosphoesterases"/>
    <property type="match status" value="1"/>
</dbReference>
<dbReference type="STRING" id="526218.Sterm_2615"/>
<dbReference type="RefSeq" id="WP_012862054.1">
    <property type="nucleotide sequence ID" value="NC_013517.1"/>
</dbReference>
<dbReference type="PANTHER" id="PTHR47618:SF1">
    <property type="entry name" value="BIFUNCTIONAL OLIGORIBONUCLEASE AND PAP PHOSPHATASE NRNA"/>
    <property type="match status" value="1"/>
</dbReference>
<dbReference type="eggNOG" id="COG0618">
    <property type="taxonomic scope" value="Bacteria"/>
</dbReference>
<dbReference type="Pfam" id="PF02272">
    <property type="entry name" value="DHHA1"/>
    <property type="match status" value="1"/>
</dbReference>
<feature type="domain" description="DDH" evidence="1">
    <location>
        <begin position="15"/>
        <end position="167"/>
    </location>
</feature>
<keyword evidence="4" id="KW-1185">Reference proteome</keyword>
<dbReference type="Gene3D" id="3.10.310.30">
    <property type="match status" value="1"/>
</dbReference>
<dbReference type="HOGENOM" id="CLU_039720_0_0_0"/>
<reference evidence="4" key="1">
    <citation type="submission" date="2009-09" db="EMBL/GenBank/DDBJ databases">
        <title>The complete chromosome of Sebaldella termitidis ATCC 33386.</title>
        <authorList>
            <consortium name="US DOE Joint Genome Institute (JGI-PGF)"/>
            <person name="Lucas S."/>
            <person name="Copeland A."/>
            <person name="Lapidus A."/>
            <person name="Glavina del Rio T."/>
            <person name="Dalin E."/>
            <person name="Tice H."/>
            <person name="Bruce D."/>
            <person name="Goodwin L."/>
            <person name="Pitluck S."/>
            <person name="Kyrpides N."/>
            <person name="Mavromatis K."/>
            <person name="Ivanova N."/>
            <person name="Mikhailova N."/>
            <person name="Sims D."/>
            <person name="Meincke L."/>
            <person name="Brettin T."/>
            <person name="Detter J.C."/>
            <person name="Han C."/>
            <person name="Larimer F."/>
            <person name="Land M."/>
            <person name="Hauser L."/>
            <person name="Markowitz V."/>
            <person name="Cheng J.F."/>
            <person name="Hugenholtz P."/>
            <person name="Woyke T."/>
            <person name="Wu D."/>
            <person name="Eisen J.A."/>
        </authorList>
    </citation>
    <scope>NUCLEOTIDE SEQUENCE [LARGE SCALE GENOMIC DNA]</scope>
    <source>
        <strain evidence="4">ATCC 33386 / NCTC 11300</strain>
    </source>
</reference>
<dbReference type="GO" id="GO:0003676">
    <property type="term" value="F:nucleic acid binding"/>
    <property type="evidence" value="ECO:0007669"/>
    <property type="project" value="InterPro"/>
</dbReference>
<dbReference type="PANTHER" id="PTHR47618">
    <property type="entry name" value="BIFUNCTIONAL OLIGORIBONUCLEASE AND PAP PHOSPHATASE NRNA"/>
    <property type="match status" value="1"/>
</dbReference>
<dbReference type="InterPro" id="IPR051319">
    <property type="entry name" value="Oligoribo/pAp-PDE_c-di-AMP_PDE"/>
</dbReference>
<dbReference type="InterPro" id="IPR001667">
    <property type="entry name" value="DDH_dom"/>
</dbReference>
<evidence type="ECO:0000259" key="2">
    <source>
        <dbReference type="Pfam" id="PF02272"/>
    </source>
</evidence>
<proteinExistence type="predicted"/>
<evidence type="ECO:0000313" key="3">
    <source>
        <dbReference type="EMBL" id="ACZ09460.1"/>
    </source>
</evidence>
<dbReference type="InterPro" id="IPR038763">
    <property type="entry name" value="DHH_sf"/>
</dbReference>
<dbReference type="Proteomes" id="UP000000845">
    <property type="component" value="Chromosome"/>
</dbReference>
<reference evidence="3 4" key="2">
    <citation type="journal article" date="2010" name="Stand. Genomic Sci.">
        <title>Complete genome sequence of Sebaldella termitidis type strain (NCTC 11300).</title>
        <authorList>
            <person name="Harmon-Smith M."/>
            <person name="Celia L."/>
            <person name="Chertkov O."/>
            <person name="Lapidus A."/>
            <person name="Copeland A."/>
            <person name="Glavina Del Rio T."/>
            <person name="Nolan M."/>
            <person name="Lucas S."/>
            <person name="Tice H."/>
            <person name="Cheng J.F."/>
            <person name="Han C."/>
            <person name="Detter J.C."/>
            <person name="Bruce D."/>
            <person name="Goodwin L."/>
            <person name="Pitluck S."/>
            <person name="Pati A."/>
            <person name="Liolios K."/>
            <person name="Ivanova N."/>
            <person name="Mavromatis K."/>
            <person name="Mikhailova N."/>
            <person name="Chen A."/>
            <person name="Palaniappan K."/>
            <person name="Land M."/>
            <person name="Hauser L."/>
            <person name="Chang Y.J."/>
            <person name="Jeffries C.D."/>
            <person name="Brettin T."/>
            <person name="Goker M."/>
            <person name="Beck B."/>
            <person name="Bristow J."/>
            <person name="Eisen J.A."/>
            <person name="Markowitz V."/>
            <person name="Hugenholtz P."/>
            <person name="Kyrpides N.C."/>
            <person name="Klenk H.P."/>
            <person name="Chen F."/>
        </authorList>
    </citation>
    <scope>NUCLEOTIDE SEQUENCE [LARGE SCALE GENOMIC DNA]</scope>
    <source>
        <strain evidence="4">ATCC 33386 / NCTC 11300</strain>
    </source>
</reference>
<accession>D1AM86</accession>
<organism evidence="3 4">
    <name type="scientific">Sebaldella termitidis (strain ATCC 33386 / NCTC 11300)</name>
    <dbReference type="NCBI Taxonomy" id="526218"/>
    <lineage>
        <taxon>Bacteria</taxon>
        <taxon>Fusobacteriati</taxon>
        <taxon>Fusobacteriota</taxon>
        <taxon>Fusobacteriia</taxon>
        <taxon>Fusobacteriales</taxon>
        <taxon>Leptotrichiaceae</taxon>
        <taxon>Sebaldella</taxon>
    </lineage>
</organism>